<dbReference type="EMBL" id="SWBO01000003">
    <property type="protein sequence ID" value="TKC01776.1"/>
    <property type="molecule type" value="Genomic_DNA"/>
</dbReference>
<evidence type="ECO:0000256" key="1">
    <source>
        <dbReference type="PROSITE-ProRule" id="PRU00169"/>
    </source>
</evidence>
<accession>A0A4U1C6Q3</accession>
<dbReference type="Pfam" id="PF00072">
    <property type="entry name" value="Response_reg"/>
    <property type="match status" value="1"/>
</dbReference>
<keyword evidence="5" id="KW-1185">Reference proteome</keyword>
<keyword evidence="1" id="KW-0597">Phosphoprotein</keyword>
<dbReference type="RefSeq" id="WP_136875470.1">
    <property type="nucleotide sequence ID" value="NZ_SWBO01000003.1"/>
</dbReference>
<evidence type="ECO:0000259" key="3">
    <source>
        <dbReference type="PROSITE" id="PS50930"/>
    </source>
</evidence>
<feature type="domain" description="HTH LytTR-type" evidence="3">
    <location>
        <begin position="157"/>
        <end position="248"/>
    </location>
</feature>
<dbReference type="AlphaFoldDB" id="A0A4U1C6Q3"/>
<gene>
    <name evidence="4" type="ORF">FA045_05860</name>
</gene>
<dbReference type="PROSITE" id="PS50930">
    <property type="entry name" value="HTH_LYTTR"/>
    <property type="match status" value="1"/>
</dbReference>
<dbReference type="GO" id="GO:0003677">
    <property type="term" value="F:DNA binding"/>
    <property type="evidence" value="ECO:0007669"/>
    <property type="project" value="InterPro"/>
</dbReference>
<dbReference type="SMART" id="SM00448">
    <property type="entry name" value="REC"/>
    <property type="match status" value="1"/>
</dbReference>
<dbReference type="InterPro" id="IPR011006">
    <property type="entry name" value="CheY-like_superfamily"/>
</dbReference>
<dbReference type="InterPro" id="IPR001789">
    <property type="entry name" value="Sig_transdc_resp-reg_receiver"/>
</dbReference>
<dbReference type="Gene3D" id="2.40.50.1020">
    <property type="entry name" value="LytTr DNA-binding domain"/>
    <property type="match status" value="1"/>
</dbReference>
<dbReference type="SUPFAM" id="SSF52172">
    <property type="entry name" value="CheY-like"/>
    <property type="match status" value="1"/>
</dbReference>
<dbReference type="InterPro" id="IPR051271">
    <property type="entry name" value="2C-system_Tx_regulators"/>
</dbReference>
<evidence type="ECO:0000313" key="5">
    <source>
        <dbReference type="Proteomes" id="UP000310477"/>
    </source>
</evidence>
<organism evidence="4 5">
    <name type="scientific">Pedobacter cryotolerans</name>
    <dbReference type="NCBI Taxonomy" id="2571270"/>
    <lineage>
        <taxon>Bacteria</taxon>
        <taxon>Pseudomonadati</taxon>
        <taxon>Bacteroidota</taxon>
        <taxon>Sphingobacteriia</taxon>
        <taxon>Sphingobacteriales</taxon>
        <taxon>Sphingobacteriaceae</taxon>
        <taxon>Pedobacter</taxon>
    </lineage>
</organism>
<feature type="modified residue" description="4-aspartylphosphate" evidence="1">
    <location>
        <position position="54"/>
    </location>
</feature>
<dbReference type="SMART" id="SM00850">
    <property type="entry name" value="LytTR"/>
    <property type="match status" value="1"/>
</dbReference>
<reference evidence="4 5" key="1">
    <citation type="submission" date="2019-04" db="EMBL/GenBank/DDBJ databases">
        <title>Pedobacter sp. AR-2-6 sp. nov., isolated from Arctic soil.</title>
        <authorList>
            <person name="Dahal R.H."/>
            <person name="Kim D.-U."/>
        </authorList>
    </citation>
    <scope>NUCLEOTIDE SEQUENCE [LARGE SCALE GENOMIC DNA]</scope>
    <source>
        <strain evidence="4 5">AR-2-6</strain>
    </source>
</reference>
<sequence length="250" mass="28971">MLRTLIIEDEPAVRKEIEWLVQGEPNCNLIGSATSVAEALVLIKATNPELILMDIQLTDGTAFDILSKLPEIKFKIIFITAYNDFAVKAIKCGAIDYLLKPLDENELRQTFDKIFKVKENDQQNQKTQLSIIKAQLKHPENDLESRLVLHTLEFLQVLQLKEIVYCQSEGSYTTFFLSEDRKIMISKPLKFYDELLPEKWFLRPHQSYLVNITYVDKFLKSGTLLLKDQTEIPVSSRRKEHIIQQINTNI</sequence>
<dbReference type="Pfam" id="PF04397">
    <property type="entry name" value="LytTR"/>
    <property type="match status" value="1"/>
</dbReference>
<evidence type="ECO:0000259" key="2">
    <source>
        <dbReference type="PROSITE" id="PS50110"/>
    </source>
</evidence>
<dbReference type="Proteomes" id="UP000310477">
    <property type="component" value="Unassembled WGS sequence"/>
</dbReference>
<protein>
    <submittedName>
        <fullName evidence="4">Response regulator transcription factor</fullName>
    </submittedName>
</protein>
<dbReference type="PROSITE" id="PS50110">
    <property type="entry name" value="RESPONSE_REGULATORY"/>
    <property type="match status" value="1"/>
</dbReference>
<feature type="domain" description="Response regulatory" evidence="2">
    <location>
        <begin position="3"/>
        <end position="115"/>
    </location>
</feature>
<dbReference type="Gene3D" id="3.40.50.2300">
    <property type="match status" value="1"/>
</dbReference>
<name>A0A4U1C6Q3_9SPHI</name>
<comment type="caution">
    <text evidence="4">The sequence shown here is derived from an EMBL/GenBank/DDBJ whole genome shotgun (WGS) entry which is preliminary data.</text>
</comment>
<dbReference type="OrthoDB" id="9787344at2"/>
<dbReference type="PANTHER" id="PTHR45526">
    <property type="entry name" value="TRANSCRIPTIONAL REGULATORY PROTEIN DPIA"/>
    <property type="match status" value="1"/>
</dbReference>
<proteinExistence type="predicted"/>
<dbReference type="GO" id="GO:0000156">
    <property type="term" value="F:phosphorelay response regulator activity"/>
    <property type="evidence" value="ECO:0007669"/>
    <property type="project" value="TreeGrafter"/>
</dbReference>
<evidence type="ECO:0000313" key="4">
    <source>
        <dbReference type="EMBL" id="TKC01776.1"/>
    </source>
</evidence>
<dbReference type="PANTHER" id="PTHR45526:SF1">
    <property type="entry name" value="TRANSCRIPTIONAL REGULATORY PROTEIN DCUR-RELATED"/>
    <property type="match status" value="1"/>
</dbReference>
<dbReference type="InterPro" id="IPR007492">
    <property type="entry name" value="LytTR_DNA-bd_dom"/>
</dbReference>